<dbReference type="EMBL" id="NMQA01000076">
    <property type="protein sequence ID" value="PLZ99393.1"/>
    <property type="molecule type" value="Genomic_DNA"/>
</dbReference>
<feature type="transmembrane region" description="Helical" evidence="1">
    <location>
        <begin position="21"/>
        <end position="42"/>
    </location>
</feature>
<keyword evidence="1" id="KW-0812">Transmembrane</keyword>
<sequence length="470" mass="55172">MTSKINQRKSPVHHNLWFERLIAILALLNLCLVFFDLTYINWRDFYLQVLPNITQIYDPIKGIQPHPEMQNYLNKVTELEEQVLQTSLQSPQAESLLGELRLLSHRMIGDNPFDVANKSGTLAKIKNEMRLRTNAQSARDAFTIFWSQAYLSQMGWQSEINFFNSQIRPLINSNYYRDIGRFGNFINRFWLIDLPFVIIFALEFLARTFYISRRNPDLNWLEAMLRRWYDLFLLLPFWRWLRVIPVSIRLYQADLINLEPLRSQLNHDFAVNFAQEITEMVGIQLIDQMQDAIRQGELARWLFHPETRKPYVQVNERNEVKAIATRLVSVSVYDVLPQVQPDIEALMYHAIGSTLNESPLYQHIQNIPGLNNLPHQLTEKLARDLSQSAYNNLIKVLSDPVAAKLTSRLITNFRDALEMELQKKHNIQEFQSLLIDMLEEIKINYVKGIDSSGVEKILEEANQIHKIIYR</sequence>
<keyword evidence="1" id="KW-0472">Membrane</keyword>
<evidence type="ECO:0000313" key="2">
    <source>
        <dbReference type="EMBL" id="PLZ99393.1"/>
    </source>
</evidence>
<gene>
    <name evidence="2" type="ORF">CEN50_07405</name>
</gene>
<name>A0A2N6KIR6_9CYAN</name>
<dbReference type="Proteomes" id="UP000235025">
    <property type="component" value="Unassembled WGS sequence"/>
</dbReference>
<feature type="transmembrane region" description="Helical" evidence="1">
    <location>
        <begin position="189"/>
        <end position="210"/>
    </location>
</feature>
<evidence type="ECO:0000313" key="3">
    <source>
        <dbReference type="Proteomes" id="UP000235025"/>
    </source>
</evidence>
<accession>A0A2N6KIR6</accession>
<evidence type="ECO:0000256" key="1">
    <source>
        <dbReference type="SAM" id="Phobius"/>
    </source>
</evidence>
<dbReference type="RefSeq" id="WP_102172100.1">
    <property type="nucleotide sequence ID" value="NZ_NMQA01000076.1"/>
</dbReference>
<comment type="caution">
    <text evidence="2">The sequence shown here is derived from an EMBL/GenBank/DDBJ whole genome shotgun (WGS) entry which is preliminary data.</text>
</comment>
<protein>
    <submittedName>
        <fullName evidence="2">Uncharacterized protein</fullName>
    </submittedName>
</protein>
<keyword evidence="1" id="KW-1133">Transmembrane helix</keyword>
<organism evidence="2 3">
    <name type="scientific">Fischerella thermalis CCMEE 5268</name>
    <dbReference type="NCBI Taxonomy" id="2019662"/>
    <lineage>
        <taxon>Bacteria</taxon>
        <taxon>Bacillati</taxon>
        <taxon>Cyanobacteriota</taxon>
        <taxon>Cyanophyceae</taxon>
        <taxon>Nostocales</taxon>
        <taxon>Hapalosiphonaceae</taxon>
        <taxon>Fischerella</taxon>
    </lineage>
</organism>
<reference evidence="2 3" key="1">
    <citation type="submission" date="2017-07" db="EMBL/GenBank/DDBJ databases">
        <title>Genomes of Fischerella (Mastigocladus) sp. strains.</title>
        <authorList>
            <person name="Miller S.R."/>
        </authorList>
    </citation>
    <scope>NUCLEOTIDE SEQUENCE [LARGE SCALE GENOMIC DNA]</scope>
    <source>
        <strain evidence="2 3">CCMEE 5268</strain>
    </source>
</reference>
<dbReference type="AlphaFoldDB" id="A0A2N6KIR6"/>
<proteinExistence type="predicted"/>